<keyword evidence="8" id="KW-0238">DNA-binding</keyword>
<dbReference type="PANTHER" id="PTHR42697:SF1">
    <property type="entry name" value="ENDONUCLEASE 8"/>
    <property type="match status" value="1"/>
</dbReference>
<dbReference type="InterPro" id="IPR010979">
    <property type="entry name" value="Ribosomal_uS13-like_H2TH"/>
</dbReference>
<keyword evidence="16" id="KW-0540">Nuclease</keyword>
<keyword evidence="11" id="KW-0511">Multifunctional enzyme</keyword>
<keyword evidence="10" id="KW-0456">Lyase</keyword>
<dbReference type="InterPro" id="IPR012319">
    <property type="entry name" value="FPG_cat"/>
</dbReference>
<dbReference type="OrthoDB" id="5657047at2"/>
<keyword evidence="9" id="KW-0234">DNA repair</keyword>
<dbReference type="SMART" id="SM00898">
    <property type="entry name" value="Fapy_DNA_glyco"/>
    <property type="match status" value="1"/>
</dbReference>
<dbReference type="SMART" id="SM01232">
    <property type="entry name" value="H2TH"/>
    <property type="match status" value="1"/>
</dbReference>
<dbReference type="GO" id="GO:0006284">
    <property type="term" value="P:base-excision repair"/>
    <property type="evidence" value="ECO:0007669"/>
    <property type="project" value="InterPro"/>
</dbReference>
<keyword evidence="6" id="KW-0378">Hydrolase</keyword>
<dbReference type="GO" id="GO:0008270">
    <property type="term" value="F:zinc ion binding"/>
    <property type="evidence" value="ECO:0007669"/>
    <property type="project" value="UniProtKB-KW"/>
</dbReference>
<evidence type="ECO:0000256" key="2">
    <source>
        <dbReference type="ARBA" id="ARBA00012720"/>
    </source>
</evidence>
<dbReference type="InterPro" id="IPR035937">
    <property type="entry name" value="FPG_N"/>
</dbReference>
<dbReference type="GO" id="GO:0003684">
    <property type="term" value="F:damaged DNA binding"/>
    <property type="evidence" value="ECO:0007669"/>
    <property type="project" value="InterPro"/>
</dbReference>
<dbReference type="STRING" id="634436.SAMN05216361_3000"/>
<evidence type="ECO:0000256" key="9">
    <source>
        <dbReference type="ARBA" id="ARBA00023204"/>
    </source>
</evidence>
<evidence type="ECO:0000256" key="1">
    <source>
        <dbReference type="ARBA" id="ARBA00009409"/>
    </source>
</evidence>
<evidence type="ECO:0000259" key="15">
    <source>
        <dbReference type="PROSITE" id="PS51068"/>
    </source>
</evidence>
<dbReference type="SUPFAM" id="SSF57716">
    <property type="entry name" value="Glucocorticoid receptor-like (DNA-binding domain)"/>
    <property type="match status" value="1"/>
</dbReference>
<dbReference type="NCBIfam" id="NF007763">
    <property type="entry name" value="PRK10445.1"/>
    <property type="match status" value="1"/>
</dbReference>
<evidence type="ECO:0000256" key="3">
    <source>
        <dbReference type="ARBA" id="ARBA00022723"/>
    </source>
</evidence>
<evidence type="ECO:0000256" key="7">
    <source>
        <dbReference type="ARBA" id="ARBA00022833"/>
    </source>
</evidence>
<evidence type="ECO:0000256" key="13">
    <source>
        <dbReference type="PROSITE-ProRule" id="PRU00391"/>
    </source>
</evidence>
<dbReference type="SUPFAM" id="SSF81624">
    <property type="entry name" value="N-terminal domain of MutM-like DNA repair proteins"/>
    <property type="match status" value="1"/>
</dbReference>
<dbReference type="GO" id="GO:0000703">
    <property type="term" value="F:oxidized pyrimidine nucleobase lesion DNA N-glycosylase activity"/>
    <property type="evidence" value="ECO:0007669"/>
    <property type="project" value="TreeGrafter"/>
</dbReference>
<evidence type="ECO:0000256" key="12">
    <source>
        <dbReference type="ARBA" id="ARBA00023295"/>
    </source>
</evidence>
<gene>
    <name evidence="16" type="ORF">SAMN05216361_3000</name>
</gene>
<dbReference type="Gene3D" id="3.20.190.10">
    <property type="entry name" value="MutM-like, N-terminal"/>
    <property type="match status" value="1"/>
</dbReference>
<dbReference type="EMBL" id="FQWD01000004">
    <property type="protein sequence ID" value="SHG75587.1"/>
    <property type="molecule type" value="Genomic_DNA"/>
</dbReference>
<name>A0A1M5MEL0_9ALTE</name>
<evidence type="ECO:0000313" key="17">
    <source>
        <dbReference type="Proteomes" id="UP000184520"/>
    </source>
</evidence>
<dbReference type="RefSeq" id="WP_073323806.1">
    <property type="nucleotide sequence ID" value="NZ_FQWD01000004.1"/>
</dbReference>
<reference evidence="17" key="1">
    <citation type="submission" date="2016-11" db="EMBL/GenBank/DDBJ databases">
        <authorList>
            <person name="Varghese N."/>
            <person name="Submissions S."/>
        </authorList>
    </citation>
    <scope>NUCLEOTIDE SEQUENCE [LARGE SCALE GENOMIC DNA]</scope>
    <source>
        <strain evidence="17">CGMCC 1.8995</strain>
    </source>
</reference>
<keyword evidence="3" id="KW-0479">Metal-binding</keyword>
<keyword evidence="7" id="KW-0862">Zinc</keyword>
<dbReference type="Pfam" id="PF01149">
    <property type="entry name" value="Fapy_DNA_glyco"/>
    <property type="match status" value="1"/>
</dbReference>
<feature type="domain" description="FPG-type" evidence="14">
    <location>
        <begin position="238"/>
        <end position="272"/>
    </location>
</feature>
<comment type="similarity">
    <text evidence="1">Belongs to the FPG family.</text>
</comment>
<organism evidence="16 17">
    <name type="scientific">Marisediminitalea aggregata</name>
    <dbReference type="NCBI Taxonomy" id="634436"/>
    <lineage>
        <taxon>Bacteria</taxon>
        <taxon>Pseudomonadati</taxon>
        <taxon>Pseudomonadota</taxon>
        <taxon>Gammaproteobacteria</taxon>
        <taxon>Alteromonadales</taxon>
        <taxon>Alteromonadaceae</taxon>
        <taxon>Marisediminitalea</taxon>
    </lineage>
</organism>
<evidence type="ECO:0000256" key="11">
    <source>
        <dbReference type="ARBA" id="ARBA00023268"/>
    </source>
</evidence>
<dbReference type="PROSITE" id="PS51068">
    <property type="entry name" value="FPG_CAT"/>
    <property type="match status" value="1"/>
</dbReference>
<dbReference type="InterPro" id="IPR000214">
    <property type="entry name" value="Znf_DNA_glyclase/AP_lyase"/>
</dbReference>
<evidence type="ECO:0000256" key="8">
    <source>
        <dbReference type="ARBA" id="ARBA00023125"/>
    </source>
</evidence>
<evidence type="ECO:0000256" key="5">
    <source>
        <dbReference type="ARBA" id="ARBA00022771"/>
    </source>
</evidence>
<feature type="domain" description="Formamidopyrimidine-DNA glycosylase catalytic" evidence="15">
    <location>
        <begin position="2"/>
        <end position="93"/>
    </location>
</feature>
<dbReference type="GO" id="GO:0140078">
    <property type="term" value="F:class I DNA-(apurinic or apyrimidinic site) endonuclease activity"/>
    <property type="evidence" value="ECO:0007669"/>
    <property type="project" value="UniProtKB-EC"/>
</dbReference>
<keyword evidence="5 13" id="KW-0863">Zinc-finger</keyword>
<evidence type="ECO:0000256" key="4">
    <source>
        <dbReference type="ARBA" id="ARBA00022763"/>
    </source>
</evidence>
<evidence type="ECO:0000256" key="10">
    <source>
        <dbReference type="ARBA" id="ARBA00023239"/>
    </source>
</evidence>
<dbReference type="Gene3D" id="1.10.8.50">
    <property type="match status" value="1"/>
</dbReference>
<dbReference type="InterPro" id="IPR015886">
    <property type="entry name" value="H2TH_FPG"/>
</dbReference>
<dbReference type="Proteomes" id="UP000184520">
    <property type="component" value="Unassembled WGS sequence"/>
</dbReference>
<evidence type="ECO:0000313" key="16">
    <source>
        <dbReference type="EMBL" id="SHG75587.1"/>
    </source>
</evidence>
<protein>
    <recommendedName>
        <fullName evidence="2">DNA-(apurinic or apyrimidinic site) lyase</fullName>
        <ecNumber evidence="2">4.2.99.18</ecNumber>
    </recommendedName>
</protein>
<dbReference type="Pfam" id="PF06831">
    <property type="entry name" value="H2TH"/>
    <property type="match status" value="1"/>
</dbReference>
<keyword evidence="12" id="KW-0326">Glycosidase</keyword>
<dbReference type="PANTHER" id="PTHR42697">
    <property type="entry name" value="ENDONUCLEASE 8"/>
    <property type="match status" value="1"/>
</dbReference>
<proteinExistence type="inferred from homology"/>
<keyword evidence="17" id="KW-1185">Reference proteome</keyword>
<sequence>MPEGPEIRRSRDKLAQVLIDAPVTHVDAGHSAIQSHRQAFTGSTVINVESRGKAMLIHFDIGLSVYSHNQLYGLWYVRKNGEYPNTNRQLRFGLHTAKGAALLYSASDISVWPTAEIQSHPFLVKLGPDVLNDCPSVEEITERLMMTRFQGRKLASLYLDQAFLAGIGNYLRSEILFFAGVHPDLRPKDLTAEQLKALACVSIEVTQRAYKTAGYTVPDAFFRYAKNHKLPYEASRFMAFNRDTQPCRVCETPIVRMERGNRRIYVCKQCQPGG</sequence>
<keyword evidence="16" id="KW-0255">Endonuclease</keyword>
<dbReference type="SUPFAM" id="SSF46946">
    <property type="entry name" value="S13-like H2TH domain"/>
    <property type="match status" value="1"/>
</dbReference>
<dbReference type="PROSITE" id="PS51066">
    <property type="entry name" value="ZF_FPG_2"/>
    <property type="match status" value="1"/>
</dbReference>
<accession>A0A1M5MEL0</accession>
<keyword evidence="4" id="KW-0227">DNA damage</keyword>
<evidence type="ECO:0000259" key="14">
    <source>
        <dbReference type="PROSITE" id="PS51066"/>
    </source>
</evidence>
<dbReference type="EC" id="4.2.99.18" evidence="2"/>
<dbReference type="AlphaFoldDB" id="A0A1M5MEL0"/>
<evidence type="ECO:0000256" key="6">
    <source>
        <dbReference type="ARBA" id="ARBA00022801"/>
    </source>
</evidence>